<accession>A0A4R2GSN7</accession>
<sequence>MRPLLFLLLVLNITLVIFFAAANHFTGVGIDSSVFYQLSVGVTGLSWRILAPAVIFAVGYVCLLVVLLAATSKLAFFRKFRGARGWLAILALGACLLANPALWQTYAAVSPLLSHDSSGIAILPDGRTLDFNQLHANTTSLEAPGKRKNFIYIYAEGLDRTFFDHPAYAQTLPRLRKLQTSAINFTNIMSPWGAGWTIAGIVGSQCGIPLVASPMAGNDFGNFGAFLPEATCITDQLKKNGYDLTFIQGAPLSFAGKGAYLKSHGFSHTFGLDELAGPDEPLSSWGRHDAATFKSALARYRELRQSETPFGLVVLTVDTHPPSGHPGPGCKDASGGGGMLAALSCSDALIADFIETVLREDEADETVIILGSDHPMMRNTLTEYAYTTDRRNAFMIWNAHERAGPARDINRAGTVLDIGATVATALGFSSSRQGLGVDLFGQSPTLLETAGDIDSLNAALPQWAPSLMAFWHDSTPWRGFQFDRENQRIRFGAQSANLPLTIVRDKKNDAIETVFGTAAIAAASALNPTKSFLIAGSCSVINADIFGADLAPRDDCYVYYDSGKLYSAPLPTGAVLAPADLMARGRLPQSFQKAGLKRLGFYAAHGTFPEMFHSVTASGKTPARIKIVSAGFEGGAISYVRVDGQEPVELAERGLNFLHVDRDGTLHVLGSVDTCEGQSAQPLLQNLEARPQLGDDAVLIVGFDSVRCEAPLGDLKFRGHSLTQLRDIALREPYIASIDQNGAREFRGVRRYPLVVDWRAGLPAKADAPTKQPQDRG</sequence>
<keyword evidence="3 6" id="KW-0812">Transmembrane</keyword>
<organism evidence="8 9">
    <name type="scientific">Camelimonas lactis</name>
    <dbReference type="NCBI Taxonomy" id="659006"/>
    <lineage>
        <taxon>Bacteria</taxon>
        <taxon>Pseudomonadati</taxon>
        <taxon>Pseudomonadota</taxon>
        <taxon>Alphaproteobacteria</taxon>
        <taxon>Hyphomicrobiales</taxon>
        <taxon>Chelatococcaceae</taxon>
        <taxon>Camelimonas</taxon>
    </lineage>
</organism>
<dbReference type="GO" id="GO:0005886">
    <property type="term" value="C:plasma membrane"/>
    <property type="evidence" value="ECO:0007669"/>
    <property type="project" value="UniProtKB-SubCell"/>
</dbReference>
<dbReference type="Pfam" id="PF00884">
    <property type="entry name" value="Sulfatase"/>
    <property type="match status" value="1"/>
</dbReference>
<dbReference type="Proteomes" id="UP000294881">
    <property type="component" value="Unassembled WGS sequence"/>
</dbReference>
<dbReference type="SUPFAM" id="SSF53649">
    <property type="entry name" value="Alkaline phosphatase-like"/>
    <property type="match status" value="1"/>
</dbReference>
<dbReference type="InterPro" id="IPR000917">
    <property type="entry name" value="Sulfatase_N"/>
</dbReference>
<evidence type="ECO:0000259" key="7">
    <source>
        <dbReference type="Pfam" id="PF00884"/>
    </source>
</evidence>
<name>A0A4R2GSN7_9HYPH</name>
<evidence type="ECO:0000313" key="9">
    <source>
        <dbReference type="Proteomes" id="UP000294881"/>
    </source>
</evidence>
<keyword evidence="5 6" id="KW-0472">Membrane</keyword>
<feature type="transmembrane region" description="Helical" evidence="6">
    <location>
        <begin position="46"/>
        <end position="71"/>
    </location>
</feature>
<evidence type="ECO:0000256" key="6">
    <source>
        <dbReference type="SAM" id="Phobius"/>
    </source>
</evidence>
<keyword evidence="9" id="KW-1185">Reference proteome</keyword>
<proteinExistence type="predicted"/>
<dbReference type="OrthoDB" id="9760224at2"/>
<evidence type="ECO:0000256" key="4">
    <source>
        <dbReference type="ARBA" id="ARBA00022989"/>
    </source>
</evidence>
<keyword evidence="2" id="KW-1003">Cell membrane</keyword>
<dbReference type="CDD" id="cd16015">
    <property type="entry name" value="LTA_synthase"/>
    <property type="match status" value="1"/>
</dbReference>
<gene>
    <name evidence="8" type="ORF">EV666_10772</name>
</gene>
<keyword evidence="8" id="KW-0808">Transferase</keyword>
<evidence type="ECO:0000256" key="1">
    <source>
        <dbReference type="ARBA" id="ARBA00004651"/>
    </source>
</evidence>
<dbReference type="RefSeq" id="WP_132006712.1">
    <property type="nucleotide sequence ID" value="NZ_JBHUNN010000001.1"/>
</dbReference>
<reference evidence="8 9" key="1">
    <citation type="submission" date="2019-03" db="EMBL/GenBank/DDBJ databases">
        <title>Genomic Encyclopedia of Type Strains, Phase IV (KMG-IV): sequencing the most valuable type-strain genomes for metagenomic binning, comparative biology and taxonomic classification.</title>
        <authorList>
            <person name="Goeker M."/>
        </authorList>
    </citation>
    <scope>NUCLEOTIDE SEQUENCE [LARGE SCALE GENOMIC DNA]</scope>
    <source>
        <strain evidence="8 9">DSM 22958</strain>
    </source>
</reference>
<dbReference type="GO" id="GO:0016740">
    <property type="term" value="F:transferase activity"/>
    <property type="evidence" value="ECO:0007669"/>
    <property type="project" value="UniProtKB-KW"/>
</dbReference>
<evidence type="ECO:0000256" key="5">
    <source>
        <dbReference type="ARBA" id="ARBA00023136"/>
    </source>
</evidence>
<evidence type="ECO:0000313" key="8">
    <source>
        <dbReference type="EMBL" id="TCO13045.1"/>
    </source>
</evidence>
<protein>
    <submittedName>
        <fullName evidence="8">Phosphoglycerol transferase MdoB-like AlkP superfamily enzyme</fullName>
    </submittedName>
</protein>
<evidence type="ECO:0000256" key="2">
    <source>
        <dbReference type="ARBA" id="ARBA00022475"/>
    </source>
</evidence>
<evidence type="ECO:0000256" key="3">
    <source>
        <dbReference type="ARBA" id="ARBA00022692"/>
    </source>
</evidence>
<feature type="domain" description="Sulfatase N-terminal" evidence="7">
    <location>
        <begin position="148"/>
        <end position="427"/>
    </location>
</feature>
<dbReference type="AlphaFoldDB" id="A0A4R2GSN7"/>
<dbReference type="InterPro" id="IPR050448">
    <property type="entry name" value="OpgB/LTA_synthase_biosynth"/>
</dbReference>
<comment type="caution">
    <text evidence="8">The sequence shown here is derived from an EMBL/GenBank/DDBJ whole genome shotgun (WGS) entry which is preliminary data.</text>
</comment>
<dbReference type="EMBL" id="SLWL01000007">
    <property type="protein sequence ID" value="TCO13045.1"/>
    <property type="molecule type" value="Genomic_DNA"/>
</dbReference>
<comment type="subcellular location">
    <subcellularLocation>
        <location evidence="1">Cell membrane</location>
        <topology evidence="1">Multi-pass membrane protein</topology>
    </subcellularLocation>
</comment>
<dbReference type="InterPro" id="IPR017850">
    <property type="entry name" value="Alkaline_phosphatase_core_sf"/>
</dbReference>
<keyword evidence="4 6" id="KW-1133">Transmembrane helix</keyword>
<feature type="transmembrane region" description="Helical" evidence="6">
    <location>
        <begin position="83"/>
        <end position="103"/>
    </location>
</feature>
<dbReference type="PANTHER" id="PTHR47371">
    <property type="entry name" value="LIPOTEICHOIC ACID SYNTHASE"/>
    <property type="match status" value="1"/>
</dbReference>
<dbReference type="PANTHER" id="PTHR47371:SF3">
    <property type="entry name" value="PHOSPHOGLYCEROL TRANSFERASE I"/>
    <property type="match status" value="1"/>
</dbReference>
<dbReference type="Gene3D" id="3.40.720.10">
    <property type="entry name" value="Alkaline Phosphatase, subunit A"/>
    <property type="match status" value="1"/>
</dbReference>